<comment type="caution">
    <text evidence="1">The sequence shown here is derived from an EMBL/GenBank/DDBJ whole genome shotgun (WGS) entry which is preliminary data.</text>
</comment>
<sequence>MQVSSVPMCYPVEFWKIREKDTKNENWECVSVAAGTDFDEIDGVTMKMAGLEIIFRKDNHNVFFDSEVTENKNPEQGSVKKIEENLLDIMLRQARQILVPMN</sequence>
<name>A0A2H0TDH1_9BACT</name>
<reference evidence="2" key="1">
    <citation type="submission" date="2017-09" db="EMBL/GenBank/DDBJ databases">
        <title>Depth-based differentiation of microbial function through sediment-hosted aquifers and enrichment of novel symbionts in the deep terrestrial subsurface.</title>
        <authorList>
            <person name="Probst A.J."/>
            <person name="Ladd B."/>
            <person name="Jarett J.K."/>
            <person name="Geller-Mcgrath D.E."/>
            <person name="Sieber C.M.K."/>
            <person name="Emerson J.B."/>
            <person name="Anantharaman K."/>
            <person name="Thomas B.C."/>
            <person name="Malmstrom R."/>
            <person name="Stieglmeier M."/>
            <person name="Klingl A."/>
            <person name="Woyke T."/>
            <person name="Ryan C.M."/>
            <person name="Banfield J.F."/>
        </authorList>
    </citation>
    <scope>NUCLEOTIDE SEQUENCE [LARGE SCALE GENOMIC DNA]</scope>
</reference>
<protein>
    <submittedName>
        <fullName evidence="1">Uncharacterized protein</fullName>
    </submittedName>
</protein>
<gene>
    <name evidence="1" type="ORF">COU49_01100</name>
</gene>
<accession>A0A2H0TDH1</accession>
<proteinExistence type="predicted"/>
<dbReference type="EMBL" id="PFCQ01000005">
    <property type="protein sequence ID" value="PIR68444.1"/>
    <property type="molecule type" value="Genomic_DNA"/>
</dbReference>
<dbReference type="Proteomes" id="UP000230094">
    <property type="component" value="Unassembled WGS sequence"/>
</dbReference>
<organism evidence="1 2">
    <name type="scientific">Candidatus Nomurabacteria bacterium CG10_big_fil_rev_8_21_14_0_10_35_16</name>
    <dbReference type="NCBI Taxonomy" id="1974731"/>
    <lineage>
        <taxon>Bacteria</taxon>
        <taxon>Candidatus Nomuraibacteriota</taxon>
    </lineage>
</organism>
<evidence type="ECO:0000313" key="1">
    <source>
        <dbReference type="EMBL" id="PIR68444.1"/>
    </source>
</evidence>
<evidence type="ECO:0000313" key="2">
    <source>
        <dbReference type="Proteomes" id="UP000230094"/>
    </source>
</evidence>
<dbReference type="AlphaFoldDB" id="A0A2H0TDH1"/>